<protein>
    <recommendedName>
        <fullName evidence="5 17">NADH-ubiquinone oxidoreductase chain 4</fullName>
        <ecNumber evidence="4 17">7.1.1.2</ecNumber>
    </recommendedName>
</protein>
<dbReference type="GO" id="GO:0003954">
    <property type="term" value="F:NADH dehydrogenase activity"/>
    <property type="evidence" value="ECO:0007669"/>
    <property type="project" value="TreeGrafter"/>
</dbReference>
<evidence type="ECO:0000256" key="7">
    <source>
        <dbReference type="ARBA" id="ARBA00022660"/>
    </source>
</evidence>
<feature type="transmembrane region" description="Helical" evidence="17">
    <location>
        <begin position="372"/>
        <end position="397"/>
    </location>
</feature>
<dbReference type="Pfam" id="PF01059">
    <property type="entry name" value="Oxidored_q5_N"/>
    <property type="match status" value="1"/>
</dbReference>
<evidence type="ECO:0000256" key="16">
    <source>
        <dbReference type="ARBA" id="ARBA00049551"/>
    </source>
</evidence>
<feature type="transmembrane region" description="Helical" evidence="17">
    <location>
        <begin position="241"/>
        <end position="262"/>
    </location>
</feature>
<keyword evidence="12 17" id="KW-0520">NAD</keyword>
<keyword evidence="7 17" id="KW-0679">Respiratory chain</keyword>
<dbReference type="GO" id="GO:0048039">
    <property type="term" value="F:ubiquinone binding"/>
    <property type="evidence" value="ECO:0007669"/>
    <property type="project" value="TreeGrafter"/>
</dbReference>
<evidence type="ECO:0000256" key="8">
    <source>
        <dbReference type="ARBA" id="ARBA00022692"/>
    </source>
</evidence>
<feature type="domain" description="NADH:quinone oxidoreductase/Mrp antiporter transmembrane" evidence="18">
    <location>
        <begin position="103"/>
        <end position="386"/>
    </location>
</feature>
<evidence type="ECO:0000256" key="12">
    <source>
        <dbReference type="ARBA" id="ARBA00023027"/>
    </source>
</evidence>
<proteinExistence type="inferred from homology"/>
<dbReference type="PANTHER" id="PTHR43507:SF20">
    <property type="entry name" value="NADH-UBIQUINONE OXIDOREDUCTASE CHAIN 4"/>
    <property type="match status" value="1"/>
</dbReference>
<feature type="transmembrane region" description="Helical" evidence="17">
    <location>
        <begin position="135"/>
        <end position="158"/>
    </location>
</feature>
<dbReference type="GO" id="GO:0008137">
    <property type="term" value="F:NADH dehydrogenase (ubiquinone) activity"/>
    <property type="evidence" value="ECO:0007669"/>
    <property type="project" value="UniProtKB-UniRule"/>
</dbReference>
<name>A0A9E8LQL1_9NEOP</name>
<evidence type="ECO:0000256" key="9">
    <source>
        <dbReference type="ARBA" id="ARBA00022967"/>
    </source>
</evidence>
<evidence type="ECO:0000256" key="11">
    <source>
        <dbReference type="ARBA" id="ARBA00022989"/>
    </source>
</evidence>
<evidence type="ECO:0000256" key="3">
    <source>
        <dbReference type="ARBA" id="ARBA00009025"/>
    </source>
</evidence>
<feature type="transmembrane region" description="Helical" evidence="17">
    <location>
        <begin position="331"/>
        <end position="352"/>
    </location>
</feature>
<comment type="catalytic activity">
    <reaction evidence="16 17">
        <text>a ubiquinone + NADH + 5 H(+)(in) = a ubiquinol + NAD(+) + 4 H(+)(out)</text>
        <dbReference type="Rhea" id="RHEA:29091"/>
        <dbReference type="Rhea" id="RHEA-COMP:9565"/>
        <dbReference type="Rhea" id="RHEA-COMP:9566"/>
        <dbReference type="ChEBI" id="CHEBI:15378"/>
        <dbReference type="ChEBI" id="CHEBI:16389"/>
        <dbReference type="ChEBI" id="CHEBI:17976"/>
        <dbReference type="ChEBI" id="CHEBI:57540"/>
        <dbReference type="ChEBI" id="CHEBI:57945"/>
        <dbReference type="EC" id="7.1.1.2"/>
    </reaction>
</comment>
<evidence type="ECO:0000256" key="6">
    <source>
        <dbReference type="ARBA" id="ARBA00022448"/>
    </source>
</evidence>
<dbReference type="GO" id="GO:0015990">
    <property type="term" value="P:electron transport coupled proton transport"/>
    <property type="evidence" value="ECO:0007669"/>
    <property type="project" value="TreeGrafter"/>
</dbReference>
<feature type="transmembrane region" description="Helical" evidence="17">
    <location>
        <begin position="83"/>
        <end position="102"/>
    </location>
</feature>
<geneLocation type="mitochondrion" evidence="20"/>
<evidence type="ECO:0000256" key="14">
    <source>
        <dbReference type="ARBA" id="ARBA00023128"/>
    </source>
</evidence>
<reference evidence="20" key="2">
    <citation type="journal article" date="2022" name="Syst. Entomol.">
        <title>Massive gene rearrangements of mitochondrial genomes and implications for the phylogeny of Trichoptera (Insecta).</title>
        <authorList>
            <person name="Ge X."/>
            <person name="Peng L."/>
            <person name="Vogler A.P."/>
            <person name="Morse J.C."/>
            <person name="Yang L."/>
            <person name="Sun C."/>
            <person name="Wang B."/>
        </authorList>
    </citation>
    <scope>NUCLEOTIDE SEQUENCE</scope>
</reference>
<evidence type="ECO:0000256" key="5">
    <source>
        <dbReference type="ARBA" id="ARBA00021006"/>
    </source>
</evidence>
<dbReference type="PRINTS" id="PR01437">
    <property type="entry name" value="NUOXDRDTASE4"/>
</dbReference>
<feature type="transmembrane region" description="Helical" evidence="17">
    <location>
        <begin position="297"/>
        <end position="319"/>
    </location>
</feature>
<feature type="domain" description="NADH:ubiquinone oxidoreductase chain 4 N-terminal" evidence="19">
    <location>
        <begin position="4"/>
        <end position="99"/>
    </location>
</feature>
<keyword evidence="14 17" id="KW-0496">Mitochondrion</keyword>
<feature type="transmembrane region" description="Helical" evidence="17">
    <location>
        <begin position="108"/>
        <end position="128"/>
    </location>
</feature>
<comment type="function">
    <text evidence="1">Core subunit of the mitochondrial membrane respiratory chain NADH dehydrogenase (Complex I) that is believed to belong to the minimal assembly required for catalysis. Complex I functions in the transfer of electrons from NADH to the respiratory chain. The immediate electron acceptor for the enzyme is believed to be ubiquinone.</text>
</comment>
<keyword evidence="8 17" id="KW-0812">Transmembrane</keyword>
<dbReference type="PANTHER" id="PTHR43507">
    <property type="entry name" value="NADH-UBIQUINONE OXIDOREDUCTASE CHAIN 4"/>
    <property type="match status" value="1"/>
</dbReference>
<dbReference type="InterPro" id="IPR003918">
    <property type="entry name" value="NADH_UbQ_OxRdtase"/>
</dbReference>
<keyword evidence="10 17" id="KW-0249">Electron transport</keyword>
<evidence type="ECO:0000256" key="1">
    <source>
        <dbReference type="ARBA" id="ARBA00003257"/>
    </source>
</evidence>
<evidence type="ECO:0000256" key="17">
    <source>
        <dbReference type="RuleBase" id="RU003297"/>
    </source>
</evidence>
<evidence type="ECO:0000256" key="2">
    <source>
        <dbReference type="ARBA" id="ARBA00004225"/>
    </source>
</evidence>
<feature type="transmembrane region" description="Helical" evidence="17">
    <location>
        <begin position="178"/>
        <end position="200"/>
    </location>
</feature>
<evidence type="ECO:0000313" key="20">
    <source>
        <dbReference type="EMBL" id="UZZ44333.1"/>
    </source>
</evidence>
<feature type="transmembrane region" description="Helical" evidence="17">
    <location>
        <begin position="269"/>
        <end position="291"/>
    </location>
</feature>
<keyword evidence="13 17" id="KW-0830">Ubiquinone</keyword>
<dbReference type="Pfam" id="PF00361">
    <property type="entry name" value="Proton_antipo_M"/>
    <property type="match status" value="1"/>
</dbReference>
<evidence type="ECO:0000256" key="15">
    <source>
        <dbReference type="ARBA" id="ARBA00023136"/>
    </source>
</evidence>
<evidence type="ECO:0000256" key="4">
    <source>
        <dbReference type="ARBA" id="ARBA00012944"/>
    </source>
</evidence>
<feature type="transmembrane region" description="Helical" evidence="17">
    <location>
        <begin position="418"/>
        <end position="440"/>
    </location>
</feature>
<keyword evidence="9" id="KW-1278">Translocase</keyword>
<evidence type="ECO:0000259" key="19">
    <source>
        <dbReference type="Pfam" id="PF01059"/>
    </source>
</evidence>
<dbReference type="InterPro" id="IPR001750">
    <property type="entry name" value="ND/Mrp_TM"/>
</dbReference>
<comment type="similarity">
    <text evidence="3 17">Belongs to the complex I subunit 4 family.</text>
</comment>
<dbReference type="EMBL" id="OL678046">
    <property type="protein sequence ID" value="UZZ44333.1"/>
    <property type="molecule type" value="Genomic_DNA"/>
</dbReference>
<keyword evidence="6 17" id="KW-0813">Transport</keyword>
<keyword evidence="15 17" id="KW-0472">Membrane</keyword>
<feature type="transmembrane region" description="Helical" evidence="17">
    <location>
        <begin position="53"/>
        <end position="76"/>
    </location>
</feature>
<dbReference type="InterPro" id="IPR000260">
    <property type="entry name" value="NADH4_N"/>
</dbReference>
<comment type="subcellular location">
    <subcellularLocation>
        <location evidence="2 17">Mitochondrion membrane</location>
        <topology evidence="2 17">Multi-pass membrane protein</topology>
    </subcellularLocation>
</comment>
<accession>A0A9E8LQL1</accession>
<comment type="function">
    <text evidence="17">Core subunit of the mitochondrial membrane respiratory chain NADH dehydrogenase (Complex I) which catalyzes electron transfer from NADH through the respiratory chain, using ubiquinone as an electron acceptor. Essential for the catalytic activity and assembly of complex I.</text>
</comment>
<keyword evidence="11 17" id="KW-1133">Transmembrane helix</keyword>
<dbReference type="AlphaFoldDB" id="A0A9E8LQL1"/>
<evidence type="ECO:0000259" key="18">
    <source>
        <dbReference type="Pfam" id="PF00361"/>
    </source>
</evidence>
<reference evidence="20" key="1">
    <citation type="submission" date="2021-11" db="EMBL/GenBank/DDBJ databases">
        <authorList>
            <person name="Ge X.-Y."/>
            <person name="Peng L."/>
            <person name="Sun C.-H."/>
            <person name="Wang B.-X."/>
        </authorList>
    </citation>
    <scope>NUCLEOTIDE SEQUENCE</scope>
</reference>
<dbReference type="GO" id="GO:0042773">
    <property type="term" value="P:ATP synthesis coupled electron transport"/>
    <property type="evidence" value="ECO:0007669"/>
    <property type="project" value="InterPro"/>
</dbReference>
<feature type="transmembrane region" description="Helical" evidence="17">
    <location>
        <begin position="212"/>
        <end position="235"/>
    </location>
</feature>
<sequence>MKYMFFILFMFLLCNEFWMIQMMLMLLMVLFMFKLNILYFWSSISYMFGMDWISFGLIMLSIWISGLMIMSSYVIFNFKMNNVFFMFNILMMLLMLYCTFSVMNLFIFYLFFEVSLLPILLLILGWGYQPERIQAGVYLLFYTLFMSLPMLMGIFYIYLELNSYFLYFMKNLDLNYLLMFILMILSFLVKMPMVFIHLWLPKAHVEAPVSGSMILAGVMLKLGGYGLMRVLILFQSLLMKVGYLLIMVSLIGSIYVSLMCLHQVDLKSLVAYSSVVHMGLVLSGLMTLFFWGFSGSYIILVGHGLCSSGLFCLVNLNYERLQSRSFYLNKGMLNFLPSLTLCWFLFLSSNMAAPPSLNFLGEISLFNCLINWSYYLIMGLIFFSFFSALYSLFLFIYSQYGKFMISLNNFYYNSCREFLLLMLHWIPLNIIILKIDYLIMFF</sequence>
<evidence type="ECO:0000256" key="10">
    <source>
        <dbReference type="ARBA" id="ARBA00022982"/>
    </source>
</evidence>
<dbReference type="GO" id="GO:0031966">
    <property type="term" value="C:mitochondrial membrane"/>
    <property type="evidence" value="ECO:0007669"/>
    <property type="project" value="UniProtKB-SubCell"/>
</dbReference>
<gene>
    <name evidence="20" type="primary">ND4</name>
</gene>
<feature type="transmembrane region" description="Helical" evidence="17">
    <location>
        <begin position="7"/>
        <end position="33"/>
    </location>
</feature>
<evidence type="ECO:0000256" key="13">
    <source>
        <dbReference type="ARBA" id="ARBA00023075"/>
    </source>
</evidence>
<organism evidence="20">
    <name type="scientific">Psilotreta sp. XG-2021</name>
    <dbReference type="NCBI Taxonomy" id="2996739"/>
    <lineage>
        <taxon>Eukaryota</taxon>
        <taxon>Metazoa</taxon>
        <taxon>Ecdysozoa</taxon>
        <taxon>Arthropoda</taxon>
        <taxon>Hexapoda</taxon>
        <taxon>Insecta</taxon>
        <taxon>Pterygota</taxon>
        <taxon>Neoptera</taxon>
        <taxon>Endopterygota</taxon>
        <taxon>Trichoptera</taxon>
        <taxon>Integripalpia</taxon>
        <taxon>Brevitentoria</taxon>
        <taxon>Leptoceroidea</taxon>
        <taxon>Odontoceridae</taxon>
        <taxon>Odontocerinae</taxon>
        <taxon>Psilotreta</taxon>
    </lineage>
</organism>
<dbReference type="EC" id="7.1.1.2" evidence="4 17"/>